<gene>
    <name evidence="8" type="ORF">BMF97_07975</name>
</gene>
<evidence type="ECO:0000256" key="3">
    <source>
        <dbReference type="ARBA" id="ARBA00022692"/>
    </source>
</evidence>
<feature type="domain" description="Major facilitator superfamily (MFS) profile" evidence="7">
    <location>
        <begin position="10"/>
        <end position="418"/>
    </location>
</feature>
<protein>
    <submittedName>
        <fullName evidence="8">MFS transporter</fullName>
    </submittedName>
</protein>
<dbReference type="eggNOG" id="COG2814">
    <property type="taxonomic scope" value="Bacteria"/>
</dbReference>
<evidence type="ECO:0000256" key="5">
    <source>
        <dbReference type="ARBA" id="ARBA00023136"/>
    </source>
</evidence>
<evidence type="ECO:0000313" key="9">
    <source>
        <dbReference type="Proteomes" id="UP000188947"/>
    </source>
</evidence>
<dbReference type="Proteomes" id="UP000188947">
    <property type="component" value="Unassembled WGS sequence"/>
</dbReference>
<feature type="transmembrane region" description="Helical" evidence="6">
    <location>
        <begin position="75"/>
        <end position="97"/>
    </location>
</feature>
<feature type="transmembrane region" description="Helical" evidence="6">
    <location>
        <begin position="393"/>
        <end position="414"/>
    </location>
</feature>
<dbReference type="KEGG" id="emg:BBD33_11865"/>
<keyword evidence="9" id="KW-1185">Reference proteome</keyword>
<keyword evidence="2" id="KW-0813">Transport</keyword>
<dbReference type="InterPro" id="IPR004752">
    <property type="entry name" value="AmpG_permease/AT-1"/>
</dbReference>
<dbReference type="InterPro" id="IPR011701">
    <property type="entry name" value="MFS"/>
</dbReference>
<feature type="transmembrane region" description="Helical" evidence="6">
    <location>
        <begin position="138"/>
        <end position="161"/>
    </location>
</feature>
<evidence type="ECO:0000313" key="8">
    <source>
        <dbReference type="EMBL" id="OOH96275.1"/>
    </source>
</evidence>
<dbReference type="AlphaFoldDB" id="A0A1V3U334"/>
<feature type="transmembrane region" description="Helical" evidence="6">
    <location>
        <begin position="46"/>
        <end position="63"/>
    </location>
</feature>
<evidence type="ECO:0000256" key="1">
    <source>
        <dbReference type="ARBA" id="ARBA00004141"/>
    </source>
</evidence>
<feature type="transmembrane region" description="Helical" evidence="6">
    <location>
        <begin position="328"/>
        <end position="352"/>
    </location>
</feature>
<feature type="transmembrane region" description="Helical" evidence="6">
    <location>
        <begin position="364"/>
        <end position="387"/>
    </location>
</feature>
<evidence type="ECO:0000259" key="7">
    <source>
        <dbReference type="PROSITE" id="PS50850"/>
    </source>
</evidence>
<proteinExistence type="predicted"/>
<organism evidence="8 9">
    <name type="scientific">Elizabethkingia meningoseptica</name>
    <name type="common">Chryseobacterium meningosepticum</name>
    <dbReference type="NCBI Taxonomy" id="238"/>
    <lineage>
        <taxon>Bacteria</taxon>
        <taxon>Pseudomonadati</taxon>
        <taxon>Bacteroidota</taxon>
        <taxon>Flavobacteriia</taxon>
        <taxon>Flavobacteriales</taxon>
        <taxon>Weeksellaceae</taxon>
        <taxon>Elizabethkingia</taxon>
    </lineage>
</organism>
<sequence length="427" mass="47948">MINHDKRSNPAFWITTLYFAMGLPFVAISVASTIMYKSMGIPDKSIAFWTSLIMLPWTIKPLWSPILEMFKTKKYFVIFTEIFTAVCFGLVCLSLSLPNYFAYSIAIFSLMAFSGATHDIAADGLYLDTLTTEQQSRYIGWQGAAYNVAKVLTSGVIIYFAGVLEKIMGIKPAWTIIMLIYGGIMLIIGLLNMRKLPSGASLQFSDITLKQRFKELLNVFANFFTKKHIIYYIFFIILYRFAEGFAVKIVPLFLKAERSQGGLGLSTKEIGLVYGTAGAIAFIAGSLISGLYVSKRGLKKSLFTLCCIFNFPYIVYVFLACWQPDNVYLIAAGIVVEYFGYGFGFVGIMLFMMQQIAPVKYKMANYAFATGIMNLGVMLPGMMSGYISDMLGYRNFFIFVLFATIPALLITYFVPFTYNDNSEELTN</sequence>
<dbReference type="STRING" id="238.BBD35_14135"/>
<feature type="transmembrane region" description="Helical" evidence="6">
    <location>
        <begin position="12"/>
        <end position="34"/>
    </location>
</feature>
<dbReference type="GeneID" id="48542276"/>
<dbReference type="RefSeq" id="WP_016198958.1">
    <property type="nucleotide sequence ID" value="NZ_CP014338.1"/>
</dbReference>
<reference evidence="8 9" key="1">
    <citation type="submission" date="2016-11" db="EMBL/GenBank/DDBJ databases">
        <title>Genome sequence and comparative genomic analysis of clinical strain Elizabethkingia meningoseptica 61421 PRCM.</title>
        <authorList>
            <person name="Wang M."/>
            <person name="Hu S."/>
            <person name="Cao L."/>
            <person name="Jiang T."/>
            <person name="Zhou Y."/>
            <person name="Ming D."/>
        </authorList>
    </citation>
    <scope>NUCLEOTIDE SEQUENCE [LARGE SCALE GENOMIC DNA]</scope>
    <source>
        <strain evidence="8 9">61421 PRCM</strain>
    </source>
</reference>
<feature type="transmembrane region" description="Helical" evidence="6">
    <location>
        <begin position="173"/>
        <end position="193"/>
    </location>
</feature>
<feature type="transmembrane region" description="Helical" evidence="6">
    <location>
        <begin position="103"/>
        <end position="126"/>
    </location>
</feature>
<dbReference type="InterPro" id="IPR036259">
    <property type="entry name" value="MFS_trans_sf"/>
</dbReference>
<dbReference type="Pfam" id="PF07690">
    <property type="entry name" value="MFS_1"/>
    <property type="match status" value="1"/>
</dbReference>
<dbReference type="OrthoDB" id="9787815at2"/>
<dbReference type="PANTHER" id="PTHR12778">
    <property type="entry name" value="SOLUTE CARRIER FAMILY 33 ACETYL-COA TRANSPORTER -RELATED"/>
    <property type="match status" value="1"/>
</dbReference>
<dbReference type="GO" id="GO:0022857">
    <property type="term" value="F:transmembrane transporter activity"/>
    <property type="evidence" value="ECO:0007669"/>
    <property type="project" value="InterPro"/>
</dbReference>
<comment type="caution">
    <text evidence="8">The sequence shown here is derived from an EMBL/GenBank/DDBJ whole genome shotgun (WGS) entry which is preliminary data.</text>
</comment>
<dbReference type="PANTHER" id="PTHR12778:SF10">
    <property type="entry name" value="MAJOR FACILITATOR SUPERFAMILY DOMAIN-CONTAINING PROTEIN 3"/>
    <property type="match status" value="1"/>
</dbReference>
<keyword evidence="3 6" id="KW-0812">Transmembrane</keyword>
<dbReference type="GO" id="GO:0016020">
    <property type="term" value="C:membrane"/>
    <property type="evidence" value="ECO:0007669"/>
    <property type="project" value="UniProtKB-SubCell"/>
</dbReference>
<dbReference type="EMBL" id="MPOG01000008">
    <property type="protein sequence ID" value="OOH96275.1"/>
    <property type="molecule type" value="Genomic_DNA"/>
</dbReference>
<keyword evidence="4 6" id="KW-1133">Transmembrane helix</keyword>
<dbReference type="InterPro" id="IPR020846">
    <property type="entry name" value="MFS_dom"/>
</dbReference>
<name>A0A1V3U334_ELIME</name>
<accession>A0A1V3U334</accession>
<dbReference type="Gene3D" id="1.20.1250.20">
    <property type="entry name" value="MFS general substrate transporter like domains"/>
    <property type="match status" value="2"/>
</dbReference>
<evidence type="ECO:0000256" key="4">
    <source>
        <dbReference type="ARBA" id="ARBA00022989"/>
    </source>
</evidence>
<evidence type="ECO:0000256" key="6">
    <source>
        <dbReference type="SAM" id="Phobius"/>
    </source>
</evidence>
<keyword evidence="5 6" id="KW-0472">Membrane</keyword>
<comment type="subcellular location">
    <subcellularLocation>
        <location evidence="1">Membrane</location>
        <topology evidence="1">Multi-pass membrane protein</topology>
    </subcellularLocation>
</comment>
<feature type="transmembrane region" description="Helical" evidence="6">
    <location>
        <begin position="270"/>
        <end position="293"/>
    </location>
</feature>
<dbReference type="PROSITE" id="PS50850">
    <property type="entry name" value="MFS"/>
    <property type="match status" value="1"/>
</dbReference>
<feature type="transmembrane region" description="Helical" evidence="6">
    <location>
        <begin position="302"/>
        <end position="322"/>
    </location>
</feature>
<feature type="transmembrane region" description="Helical" evidence="6">
    <location>
        <begin position="229"/>
        <end position="250"/>
    </location>
</feature>
<evidence type="ECO:0000256" key="2">
    <source>
        <dbReference type="ARBA" id="ARBA00022448"/>
    </source>
</evidence>
<dbReference type="SUPFAM" id="SSF103473">
    <property type="entry name" value="MFS general substrate transporter"/>
    <property type="match status" value="1"/>
</dbReference>